<feature type="transmembrane region" description="Helical" evidence="8">
    <location>
        <begin position="1091"/>
        <end position="1115"/>
    </location>
</feature>
<dbReference type="CDD" id="cd14066">
    <property type="entry name" value="STKc_IRAK"/>
    <property type="match status" value="1"/>
</dbReference>
<feature type="compositionally biased region" description="Polar residues" evidence="7">
    <location>
        <begin position="56"/>
        <end position="65"/>
    </location>
</feature>
<dbReference type="InterPro" id="IPR011009">
    <property type="entry name" value="Kinase-like_dom_sf"/>
</dbReference>
<keyword evidence="2" id="KW-0808">Transferase</keyword>
<evidence type="ECO:0000256" key="3">
    <source>
        <dbReference type="ARBA" id="ARBA00022741"/>
    </source>
</evidence>
<feature type="compositionally biased region" description="Basic and acidic residues" evidence="7">
    <location>
        <begin position="514"/>
        <end position="524"/>
    </location>
</feature>
<feature type="chain" id="PRO_5042244632" evidence="9">
    <location>
        <begin position="23"/>
        <end position="1581"/>
    </location>
</feature>
<evidence type="ECO:0000256" key="8">
    <source>
        <dbReference type="SAM" id="Phobius"/>
    </source>
</evidence>
<feature type="region of interest" description="Disordered" evidence="7">
    <location>
        <begin position="566"/>
        <end position="659"/>
    </location>
</feature>
<evidence type="ECO:0000256" key="6">
    <source>
        <dbReference type="PROSITE-ProRule" id="PRU10141"/>
    </source>
</evidence>
<dbReference type="PROSITE" id="PS00107">
    <property type="entry name" value="PROTEIN_KINASE_ATP"/>
    <property type="match status" value="1"/>
</dbReference>
<evidence type="ECO:0000256" key="7">
    <source>
        <dbReference type="SAM" id="MobiDB-lite"/>
    </source>
</evidence>
<gene>
    <name evidence="11" type="ORF">O6P43_022414</name>
</gene>
<dbReference type="Gene3D" id="3.30.200.20">
    <property type="entry name" value="Phosphorylase Kinase, domain 1"/>
    <property type="match status" value="1"/>
</dbReference>
<protein>
    <submittedName>
        <fullName evidence="11">Protein kinase</fullName>
    </submittedName>
</protein>
<dbReference type="Pfam" id="PF07714">
    <property type="entry name" value="PK_Tyr_Ser-Thr"/>
    <property type="match status" value="1"/>
</dbReference>
<feature type="compositionally biased region" description="Low complexity" evidence="7">
    <location>
        <begin position="71"/>
        <end position="81"/>
    </location>
</feature>
<name>A0AAD7LEF9_QUISA</name>
<evidence type="ECO:0000313" key="12">
    <source>
        <dbReference type="Proteomes" id="UP001163823"/>
    </source>
</evidence>
<dbReference type="FunFam" id="1.10.510.10:FF:000051">
    <property type="entry name" value="Receptor-like serine/threonine-protein kinase ALE2"/>
    <property type="match status" value="1"/>
</dbReference>
<dbReference type="InterPro" id="IPR000719">
    <property type="entry name" value="Prot_kinase_dom"/>
</dbReference>
<reference evidence="11" key="1">
    <citation type="journal article" date="2023" name="Science">
        <title>Elucidation of the pathway for biosynthesis of saponin adjuvants from the soapbark tree.</title>
        <authorList>
            <person name="Reed J."/>
            <person name="Orme A."/>
            <person name="El-Demerdash A."/>
            <person name="Owen C."/>
            <person name="Martin L.B.B."/>
            <person name="Misra R.C."/>
            <person name="Kikuchi S."/>
            <person name="Rejzek M."/>
            <person name="Martin A.C."/>
            <person name="Harkess A."/>
            <person name="Leebens-Mack J."/>
            <person name="Louveau T."/>
            <person name="Stephenson M.J."/>
            <person name="Osbourn A."/>
        </authorList>
    </citation>
    <scope>NUCLEOTIDE SEQUENCE</scope>
    <source>
        <strain evidence="11">S10</strain>
    </source>
</reference>
<comment type="caution">
    <text evidence="11">The sequence shown here is derived from an EMBL/GenBank/DDBJ whole genome shotgun (WGS) entry which is preliminary data.</text>
</comment>
<accession>A0AAD7LEF9</accession>
<dbReference type="GO" id="GO:0004674">
    <property type="term" value="F:protein serine/threonine kinase activity"/>
    <property type="evidence" value="ECO:0007669"/>
    <property type="project" value="UniProtKB-KW"/>
</dbReference>
<keyword evidence="8" id="KW-0812">Transmembrane</keyword>
<evidence type="ECO:0000313" key="11">
    <source>
        <dbReference type="EMBL" id="KAJ7955891.1"/>
    </source>
</evidence>
<feature type="transmembrane region" description="Helical" evidence="8">
    <location>
        <begin position="953"/>
        <end position="973"/>
    </location>
</feature>
<dbReference type="PANTHER" id="PTHR47989:SF9">
    <property type="entry name" value="PROTEIN KINASE SUPERFAMILY PROTEIN"/>
    <property type="match status" value="1"/>
</dbReference>
<feature type="compositionally biased region" description="Basic and acidic residues" evidence="7">
    <location>
        <begin position="429"/>
        <end position="439"/>
    </location>
</feature>
<evidence type="ECO:0000256" key="5">
    <source>
        <dbReference type="ARBA" id="ARBA00022840"/>
    </source>
</evidence>
<dbReference type="GO" id="GO:0005524">
    <property type="term" value="F:ATP binding"/>
    <property type="evidence" value="ECO:0007669"/>
    <property type="project" value="UniProtKB-UniRule"/>
</dbReference>
<feature type="region of interest" description="Disordered" evidence="7">
    <location>
        <begin position="132"/>
        <end position="212"/>
    </location>
</feature>
<proteinExistence type="predicted"/>
<keyword evidence="1" id="KW-0723">Serine/threonine-protein kinase</keyword>
<dbReference type="PROSITE" id="PS50011">
    <property type="entry name" value="PROTEIN_KINASE_DOM"/>
    <property type="match status" value="1"/>
</dbReference>
<dbReference type="Proteomes" id="UP001163823">
    <property type="component" value="Chromosome 9"/>
</dbReference>
<dbReference type="Gene3D" id="1.10.510.10">
    <property type="entry name" value="Transferase(Phosphotransferase) domain 1"/>
    <property type="match status" value="1"/>
</dbReference>
<dbReference type="Pfam" id="PF23180">
    <property type="entry name" value="ALE2_N"/>
    <property type="match status" value="1"/>
</dbReference>
<feature type="compositionally biased region" description="Basic and acidic residues" evidence="7">
    <location>
        <begin position="599"/>
        <end position="611"/>
    </location>
</feature>
<dbReference type="InterPro" id="IPR057597">
    <property type="entry name" value="ALE2_N"/>
</dbReference>
<feature type="region of interest" description="Disordered" evidence="7">
    <location>
        <begin position="42"/>
        <end position="116"/>
    </location>
</feature>
<feature type="domain" description="Protein kinase" evidence="10">
    <location>
        <begin position="1184"/>
        <end position="1460"/>
    </location>
</feature>
<evidence type="ECO:0000256" key="1">
    <source>
        <dbReference type="ARBA" id="ARBA00022527"/>
    </source>
</evidence>
<dbReference type="FunFam" id="3.30.200.20:FF:000146">
    <property type="entry name" value="receptor-like serine/threonine-protein kinase ALE2"/>
    <property type="match status" value="1"/>
</dbReference>
<feature type="region of interest" description="Disordered" evidence="7">
    <location>
        <begin position="323"/>
        <end position="455"/>
    </location>
</feature>
<feature type="compositionally biased region" description="Pro residues" evidence="7">
    <location>
        <begin position="393"/>
        <end position="405"/>
    </location>
</feature>
<evidence type="ECO:0000259" key="10">
    <source>
        <dbReference type="PROSITE" id="PS50011"/>
    </source>
</evidence>
<keyword evidence="8" id="KW-1133">Transmembrane helix</keyword>
<keyword evidence="8" id="KW-0472">Membrane</keyword>
<feature type="compositionally biased region" description="Polar residues" evidence="7">
    <location>
        <begin position="804"/>
        <end position="823"/>
    </location>
</feature>
<feature type="compositionally biased region" description="Low complexity" evidence="7">
    <location>
        <begin position="850"/>
        <end position="863"/>
    </location>
</feature>
<feature type="region of interest" description="Disordered" evidence="7">
    <location>
        <begin position="737"/>
        <end position="895"/>
    </location>
</feature>
<keyword evidence="3 6" id="KW-0547">Nucleotide-binding</keyword>
<evidence type="ECO:0000256" key="9">
    <source>
        <dbReference type="SAM" id="SignalP"/>
    </source>
</evidence>
<dbReference type="InterPro" id="IPR008271">
    <property type="entry name" value="Ser/Thr_kinase_AS"/>
</dbReference>
<sequence length="1581" mass="166240">MGVAWPAILQLVKLSVIGFVLAFQGSSGFSTLPSPATFPVISPTEETPGPVRGESWRSTAPSSASYPEGFVISPSPGTSSVIPPPGGTPGPVHPRDSWRSSVPSSPFGPNAFQTTEGLEPFMPPRIPTLSPPYEAAPPASTLQGHVPSAQPSLPQTKAPVSTPVAPAPAAVASGTLPRNGPASHASVGGSLSPSAHKKSIPQSKPHIPEPISPAPITMPSGNFPNIAPAIHSGIQRSLPPSSHKKTTHIPEPMSPAPVSLPSGNLPIVAPASHSSIQGSLPPIAHEKRTPANKAHIPEPMSPAPVALPSRNLPIIAPASHSTIQASLPPTPHMKATPANKVHAPEPISPGPVALPSGNLPIIAPASQPSIQGSLPPSPHKKTTPANKAHTPEPILPAPAAIPPRNLPETAPASQPSIEGSLPPSPNKKTPPENKAHTHDPISPVSVASPPWKVGQNPPATAIVPKVAPSILPAPAVSPETEIPLDPLPGNLPETAPASQPSIEGSLPPSPNKKTPPENKAHTHDPISPVSVASPPWKVGQNPPATAIVPKVAPSILPAPAVSPETEIPLNPLPGNLPETAPASQPSIEGSLPPSPNKKTPPENKAHTHDRISSGNLPETAPASQPSIEGSLPPSPNKKTPPENKAHTHGLISPVSVASPPWKVGQNPPATAIVPKVAPSILPAPAVSPETEIPLNPSTFHPVTPAVSPSTIQVPVVSPASTPASNFNKKRVGIPVSAPQYEKPKPLPPLIQSPDRGPSAHDAMGNFDHAPGPSSSSNSPLEKGYHSPAAAPSNSFYKHHHSRNRITSPSPTSYLVSPPTSNYQGPVIPPSLVPSSGWQDHAPPPWKPGFSVSPSSTPRPSPESQVSPAPALSTKAASHPTRIPLPPPIISPSGNSSKIPKMPLLPPIQTLPPPPPNEDCSSYVCSEPYTNTPPGSPCGCVWPMQVGLRLSVSLYTFFPLVSELAAEIAAGLFMKQSQVRIMGANVANQQPDKTVVLIDLVPLGEKFDNTTAFLTYDRFWHKQVVIKASYFGDYDVLYVSYPGLPQSPPLPPSSITIIDGGPFSSNDNNGRKIKPLGVDVHKRRHKDGLSRGIIAIIALSVFIAVSLCAAAAWVLLFRRRDHVCQPGSTPRALPASISKPSGTAGSLIESGLSSASLSFGSSIAAYTGSAKTFTMSDIQSATHNFDASRIIGEGGFGRVYSGLLDDGMKVAVKVLKRDDQQGGREFLAEVEMLSRLHHRNLVKLIGICAEDRARCLVYELIPNGSVESHLHGVDKETAPLNWGARTKIALGAARGLAYLHEDSSPRVIHRDFKSSNILLEHDFTPKVSDFGLARSAMDEENSHISTRVMGTFGYVAPEYAMTGHLLVKSDVYSYGVVLLELLTGRKPVDMSQPPGQENLVAWARPLLTSKEGLETIIDPCLGSDVPFESVAKVAAIASMCVQPEVSNRPFMGEVVQALKLVCNECDEARESNSRCSSEEDMSINLETGVSTVSGQIPDNFRSQNTYTAYNSGLDIEGGLSASELFNSSARLARQASGSFRRHSYSGPLKTGRSRQFWHIMKRFSGGSVSEHGVMFSFWQGSH</sequence>
<keyword evidence="9" id="KW-0732">Signal</keyword>
<keyword evidence="4 11" id="KW-0418">Kinase</keyword>
<dbReference type="PANTHER" id="PTHR47989">
    <property type="entry name" value="OS01G0750732 PROTEIN"/>
    <property type="match status" value="1"/>
</dbReference>
<feature type="compositionally biased region" description="Low complexity" evidence="7">
    <location>
        <begin position="158"/>
        <end position="173"/>
    </location>
</feature>
<dbReference type="SUPFAM" id="SSF56112">
    <property type="entry name" value="Protein kinase-like (PK-like)"/>
    <property type="match status" value="1"/>
</dbReference>
<dbReference type="PROSITE" id="PS00108">
    <property type="entry name" value="PROTEIN_KINASE_ST"/>
    <property type="match status" value="1"/>
</dbReference>
<feature type="region of interest" description="Disordered" evidence="7">
    <location>
        <begin position="477"/>
        <end position="538"/>
    </location>
</feature>
<dbReference type="InterPro" id="IPR001245">
    <property type="entry name" value="Ser-Thr/Tyr_kinase_cat_dom"/>
</dbReference>
<keyword evidence="12" id="KW-1185">Reference proteome</keyword>
<feature type="compositionally biased region" description="Pro residues" evidence="7">
    <location>
        <begin position="82"/>
        <end position="92"/>
    </location>
</feature>
<organism evidence="11 12">
    <name type="scientific">Quillaja saponaria</name>
    <name type="common">Soap bark tree</name>
    <dbReference type="NCBI Taxonomy" id="32244"/>
    <lineage>
        <taxon>Eukaryota</taxon>
        <taxon>Viridiplantae</taxon>
        <taxon>Streptophyta</taxon>
        <taxon>Embryophyta</taxon>
        <taxon>Tracheophyta</taxon>
        <taxon>Spermatophyta</taxon>
        <taxon>Magnoliopsida</taxon>
        <taxon>eudicotyledons</taxon>
        <taxon>Gunneridae</taxon>
        <taxon>Pentapetalae</taxon>
        <taxon>rosids</taxon>
        <taxon>fabids</taxon>
        <taxon>Fabales</taxon>
        <taxon>Quillajaceae</taxon>
        <taxon>Quillaja</taxon>
    </lineage>
</organism>
<dbReference type="InterPro" id="IPR017441">
    <property type="entry name" value="Protein_kinase_ATP_BS"/>
</dbReference>
<feature type="binding site" evidence="6">
    <location>
        <position position="1212"/>
    </location>
    <ligand>
        <name>ATP</name>
        <dbReference type="ChEBI" id="CHEBI:30616"/>
    </ligand>
</feature>
<evidence type="ECO:0000256" key="4">
    <source>
        <dbReference type="ARBA" id="ARBA00022777"/>
    </source>
</evidence>
<evidence type="ECO:0000256" key="2">
    <source>
        <dbReference type="ARBA" id="ARBA00022679"/>
    </source>
</evidence>
<feature type="signal peptide" evidence="9">
    <location>
        <begin position="1"/>
        <end position="22"/>
    </location>
</feature>
<dbReference type="EMBL" id="JARAOO010000009">
    <property type="protein sequence ID" value="KAJ7955891.1"/>
    <property type="molecule type" value="Genomic_DNA"/>
</dbReference>
<keyword evidence="5 6" id="KW-0067">ATP-binding</keyword>
<feature type="compositionally biased region" description="Polar residues" evidence="7">
    <location>
        <begin position="612"/>
        <end position="627"/>
    </location>
</feature>